<name>A0AAW0R663_9PEZI</name>
<evidence type="ECO:0000313" key="2">
    <source>
        <dbReference type="EMBL" id="KAK8129339.1"/>
    </source>
</evidence>
<accession>A0AAW0R663</accession>
<protein>
    <submittedName>
        <fullName evidence="2">Uncharacterized protein</fullName>
    </submittedName>
</protein>
<comment type="caution">
    <text evidence="2">The sequence shown here is derived from an EMBL/GenBank/DDBJ whole genome shotgun (WGS) entry which is preliminary data.</text>
</comment>
<feature type="compositionally biased region" description="Polar residues" evidence="1">
    <location>
        <begin position="42"/>
        <end position="51"/>
    </location>
</feature>
<reference evidence="2 3" key="1">
    <citation type="submission" date="2023-01" db="EMBL/GenBank/DDBJ databases">
        <title>Analysis of 21 Apiospora genomes using comparative genomics revels a genus with tremendous synthesis potential of carbohydrate active enzymes and secondary metabolites.</title>
        <authorList>
            <person name="Sorensen T."/>
        </authorList>
    </citation>
    <scope>NUCLEOTIDE SEQUENCE [LARGE SCALE GENOMIC DNA]</scope>
    <source>
        <strain evidence="2 3">CBS 117206</strain>
    </source>
</reference>
<organism evidence="2 3">
    <name type="scientific">Apiospora kogelbergensis</name>
    <dbReference type="NCBI Taxonomy" id="1337665"/>
    <lineage>
        <taxon>Eukaryota</taxon>
        <taxon>Fungi</taxon>
        <taxon>Dikarya</taxon>
        <taxon>Ascomycota</taxon>
        <taxon>Pezizomycotina</taxon>
        <taxon>Sordariomycetes</taxon>
        <taxon>Xylariomycetidae</taxon>
        <taxon>Amphisphaeriales</taxon>
        <taxon>Apiosporaceae</taxon>
        <taxon>Apiospora</taxon>
    </lineage>
</organism>
<dbReference type="Proteomes" id="UP001392437">
    <property type="component" value="Unassembled WGS sequence"/>
</dbReference>
<dbReference type="EMBL" id="JAQQWP010000002">
    <property type="protein sequence ID" value="KAK8129339.1"/>
    <property type="molecule type" value="Genomic_DNA"/>
</dbReference>
<evidence type="ECO:0000256" key="1">
    <source>
        <dbReference type="SAM" id="MobiDB-lite"/>
    </source>
</evidence>
<sequence>MVDLTGEQQLSGYGNTIGIFPSKRTKTRHDAGPCLSSDEETSAQNRNNHGSAGQRMNVLTDVLEYEIVDKDTVDVLSGNNRKPPLDPIEVIAHEQHELYDCPETRTPGSGESFLLDKQLMKEDLQGLRGKLYDVEAELQMIMECLPSSPPLHPTALMMPPSPSVSPRQREAQRRNQLLQHRALLQLDIQSGEDWLQYIANVDGGCVVAAGAADLPSNREVEGVELGAEQDMLCDASAAETMPWVAEMVQTARAYNEGMVETLQTDLGLGDDHVAVYGPGNEVERYYERRIW</sequence>
<dbReference type="AlphaFoldDB" id="A0AAW0R663"/>
<gene>
    <name evidence="2" type="ORF">PG999_001719</name>
</gene>
<proteinExistence type="predicted"/>
<evidence type="ECO:0000313" key="3">
    <source>
        <dbReference type="Proteomes" id="UP001392437"/>
    </source>
</evidence>
<feature type="region of interest" description="Disordered" evidence="1">
    <location>
        <begin position="13"/>
        <end position="55"/>
    </location>
</feature>
<keyword evidence="3" id="KW-1185">Reference proteome</keyword>